<evidence type="ECO:0000313" key="3">
    <source>
        <dbReference type="EMBL" id="RHD90571.1"/>
    </source>
</evidence>
<proteinExistence type="predicted"/>
<dbReference type="EMBL" id="QSJS01000031">
    <property type="protein sequence ID" value="RHD90571.1"/>
    <property type="molecule type" value="Genomic_DNA"/>
</dbReference>
<gene>
    <name evidence="5" type="ORF">DW001_15455</name>
    <name evidence="4" type="ORF">DW703_10470</name>
    <name evidence="3" type="ORF">DW775_14795</name>
    <name evidence="2" type="ORF">DW948_14050</name>
    <name evidence="6" type="ORF">FYL37_03750</name>
    <name evidence="1" type="ORF">G4319_09255</name>
</gene>
<comment type="caution">
    <text evidence="5">The sequence shown here is derived from an EMBL/GenBank/DDBJ whole genome shotgun (WGS) entry which is preliminary data.</text>
</comment>
<evidence type="ECO:0000313" key="8">
    <source>
        <dbReference type="Proteomes" id="UP000283501"/>
    </source>
</evidence>
<dbReference type="EMBL" id="QSFB01000029">
    <property type="protein sequence ID" value="RHA09579.1"/>
    <property type="molecule type" value="Genomic_DNA"/>
</dbReference>
<dbReference type="EMBL" id="VSTG01000003">
    <property type="protein sequence ID" value="TYL59351.1"/>
    <property type="molecule type" value="Genomic_DNA"/>
</dbReference>
<dbReference type="RefSeq" id="WP_118084472.1">
    <property type="nucleotide sequence ID" value="NZ_JAAILW010000015.1"/>
</dbReference>
<sequence length="140" mass="13984">MAKFKIKKKDCLLTVKAGDAGAKADIGVQLYGEDGKLKPQFGASAKAEATAAELEGSLGVNVLGGEVGVSGSVSVGVGAHADVGYKDGVFKFDIGASIGLGGSVGSEVDIGGMVDTVCDAAESAWNGLEKGGKTATNWFK</sequence>
<dbReference type="Proteomes" id="UP000286341">
    <property type="component" value="Unassembled WGS sequence"/>
</dbReference>
<evidence type="ECO:0000313" key="2">
    <source>
        <dbReference type="EMBL" id="RHA09579.1"/>
    </source>
</evidence>
<evidence type="ECO:0000313" key="10">
    <source>
        <dbReference type="Proteomes" id="UP000286341"/>
    </source>
</evidence>
<accession>A0A396FH01</accession>
<evidence type="ECO:0000313" key="4">
    <source>
        <dbReference type="EMBL" id="RHF02800.1"/>
    </source>
</evidence>
<reference evidence="1" key="4">
    <citation type="journal article" date="2020" name="Cell Host Microbe">
        <title>Functional and Genomic Variation between Human-Derived Isolates of Lachnospiraceae Reveals Inter- and Intra-Species Diversity.</title>
        <authorList>
            <person name="Sorbara M.T."/>
            <person name="Littmann E.R."/>
            <person name="Fontana E."/>
            <person name="Moody T.U."/>
            <person name="Kohout C.E."/>
            <person name="Gjonbalaj M."/>
            <person name="Eaton V."/>
            <person name="Seok R."/>
            <person name="Leiner I.M."/>
            <person name="Pamer E.G."/>
        </authorList>
    </citation>
    <scope>NUCLEOTIDE SEQUENCE</scope>
    <source>
        <strain evidence="1">MSK.17.79</strain>
    </source>
</reference>
<reference evidence="6 11" key="3">
    <citation type="submission" date="2019-09" db="EMBL/GenBank/DDBJ databases">
        <title>Strain-level analysis of Eubacterium rectale using genomes from metagenomes.</title>
        <authorList>
            <person name="Karcher N."/>
            <person name="Segata N."/>
        </authorList>
    </citation>
    <scope>NUCLEOTIDE SEQUENCE [LARGE SCALE GENOMIC DNA]</scope>
    <source>
        <strain evidence="6 11">L2-21</strain>
    </source>
</reference>
<evidence type="ECO:0000313" key="7">
    <source>
        <dbReference type="Proteomes" id="UP000266698"/>
    </source>
</evidence>
<dbReference type="EMBL" id="QSKY01000015">
    <property type="protein sequence ID" value="RHF02800.1"/>
    <property type="molecule type" value="Genomic_DNA"/>
</dbReference>
<reference evidence="6 11" key="2">
    <citation type="submission" date="2019-08" db="EMBL/GenBank/DDBJ databases">
        <authorList>
            <person name="Duncan S."/>
            <person name="Walker A."/>
        </authorList>
    </citation>
    <scope>NUCLEOTIDE SEQUENCE [LARGE SCALE GENOMIC DNA]</scope>
    <source>
        <strain evidence="6 11">L2-21</strain>
    </source>
</reference>
<evidence type="ECO:0000313" key="5">
    <source>
        <dbReference type="EMBL" id="RHL75601.1"/>
    </source>
</evidence>
<dbReference type="Proteomes" id="UP000266698">
    <property type="component" value="Unassembled WGS sequence"/>
</dbReference>
<dbReference type="Proteomes" id="UP000324325">
    <property type="component" value="Unassembled WGS sequence"/>
</dbReference>
<reference evidence="1" key="5">
    <citation type="submission" date="2020-02" db="EMBL/GenBank/DDBJ databases">
        <authorList>
            <person name="Littmann E."/>
            <person name="Sorbara M."/>
        </authorList>
    </citation>
    <scope>NUCLEOTIDE SEQUENCE</scope>
    <source>
        <strain evidence="1">MSK.17.79</strain>
    </source>
</reference>
<dbReference type="Proteomes" id="UP001193670">
    <property type="component" value="Unassembled WGS sequence"/>
</dbReference>
<name>A0A396FH01_9FIRM</name>
<protein>
    <submittedName>
        <fullName evidence="5">Uncharacterized protein</fullName>
    </submittedName>
</protein>
<dbReference type="EMBL" id="JAAILW010000015">
    <property type="protein sequence ID" value="NSC27525.1"/>
    <property type="molecule type" value="Genomic_DNA"/>
</dbReference>
<dbReference type="Proteomes" id="UP000284835">
    <property type="component" value="Unassembled WGS sequence"/>
</dbReference>
<dbReference type="Proteomes" id="UP000283501">
    <property type="component" value="Unassembled WGS sequence"/>
</dbReference>
<evidence type="ECO:0000313" key="1">
    <source>
        <dbReference type="EMBL" id="NSC27525.1"/>
    </source>
</evidence>
<reference evidence="7 8" key="1">
    <citation type="submission" date="2018-08" db="EMBL/GenBank/DDBJ databases">
        <title>A genome reference for cultivated species of the human gut microbiota.</title>
        <authorList>
            <person name="Zou Y."/>
            <person name="Xue W."/>
            <person name="Luo G."/>
        </authorList>
    </citation>
    <scope>NUCLEOTIDE SEQUENCE [LARGE SCALE GENOMIC DNA]</scope>
    <source>
        <strain evidence="5 7">AF36-2BH</strain>
        <strain evidence="4 8">AM26-2LB</strain>
        <strain evidence="3 9">AM30-13AC</strain>
        <strain evidence="2 10">AM44-1AT</strain>
    </source>
</reference>
<organism evidence="5 7">
    <name type="scientific">Agathobacter rectalis</name>
    <dbReference type="NCBI Taxonomy" id="39491"/>
    <lineage>
        <taxon>Bacteria</taxon>
        <taxon>Bacillati</taxon>
        <taxon>Bacillota</taxon>
        <taxon>Clostridia</taxon>
        <taxon>Lachnospirales</taxon>
        <taxon>Lachnospiraceae</taxon>
        <taxon>Agathobacter</taxon>
    </lineage>
</organism>
<evidence type="ECO:0000313" key="6">
    <source>
        <dbReference type="EMBL" id="TYL59351.1"/>
    </source>
</evidence>
<evidence type="ECO:0000313" key="9">
    <source>
        <dbReference type="Proteomes" id="UP000284835"/>
    </source>
</evidence>
<dbReference type="AlphaFoldDB" id="A0A396FH01"/>
<evidence type="ECO:0000313" key="11">
    <source>
        <dbReference type="Proteomes" id="UP000324325"/>
    </source>
</evidence>
<dbReference type="EMBL" id="QRPB01000027">
    <property type="protein sequence ID" value="RHL75601.1"/>
    <property type="molecule type" value="Genomic_DNA"/>
</dbReference>